<accession>A0ABM0XKW3</accession>
<protein>
    <submittedName>
        <fullName evidence="4">Uncharacterized protein LOC104765445</fullName>
    </submittedName>
</protein>
<feature type="compositionally biased region" description="Low complexity" evidence="1">
    <location>
        <begin position="12"/>
        <end position="22"/>
    </location>
</feature>
<evidence type="ECO:0000313" key="4">
    <source>
        <dbReference type="RefSeq" id="XP_010487458.1"/>
    </source>
</evidence>
<keyword evidence="2" id="KW-1133">Transmembrane helix</keyword>
<feature type="compositionally biased region" description="Polar residues" evidence="1">
    <location>
        <begin position="1"/>
        <end position="11"/>
    </location>
</feature>
<dbReference type="PANTHER" id="PTHR48436">
    <property type="entry name" value="2, PUTATIVE-RELATED"/>
    <property type="match status" value="1"/>
</dbReference>
<keyword evidence="3" id="KW-1185">Reference proteome</keyword>
<gene>
    <name evidence="4" type="primary">LOC104765445</name>
</gene>
<organism evidence="3 4">
    <name type="scientific">Camelina sativa</name>
    <name type="common">False flax</name>
    <name type="synonym">Myagrum sativum</name>
    <dbReference type="NCBI Taxonomy" id="90675"/>
    <lineage>
        <taxon>Eukaryota</taxon>
        <taxon>Viridiplantae</taxon>
        <taxon>Streptophyta</taxon>
        <taxon>Embryophyta</taxon>
        <taxon>Tracheophyta</taxon>
        <taxon>Spermatophyta</taxon>
        <taxon>Magnoliopsida</taxon>
        <taxon>eudicotyledons</taxon>
        <taxon>Gunneridae</taxon>
        <taxon>Pentapetalae</taxon>
        <taxon>rosids</taxon>
        <taxon>malvids</taxon>
        <taxon>Brassicales</taxon>
        <taxon>Brassicaceae</taxon>
        <taxon>Camelineae</taxon>
        <taxon>Camelina</taxon>
    </lineage>
</organism>
<reference evidence="3" key="1">
    <citation type="journal article" date="2014" name="Nat. Commun.">
        <title>The emerging biofuel crop Camelina sativa retains a highly undifferentiated hexaploid genome structure.</title>
        <authorList>
            <person name="Kagale S."/>
            <person name="Koh C."/>
            <person name="Nixon J."/>
            <person name="Bollina V."/>
            <person name="Clarke W.E."/>
            <person name="Tuteja R."/>
            <person name="Spillane C."/>
            <person name="Robinson S.J."/>
            <person name="Links M.G."/>
            <person name="Clarke C."/>
            <person name="Higgins E.E."/>
            <person name="Huebert T."/>
            <person name="Sharpe A.G."/>
            <person name="Parkin I.A."/>
        </authorList>
    </citation>
    <scope>NUCLEOTIDE SEQUENCE [LARGE SCALE GENOMIC DNA]</scope>
    <source>
        <strain evidence="3">cv. DH55</strain>
    </source>
</reference>
<name>A0ABM0XKW3_CAMSA</name>
<feature type="compositionally biased region" description="Polar residues" evidence="1">
    <location>
        <begin position="32"/>
        <end position="64"/>
    </location>
</feature>
<feature type="region of interest" description="Disordered" evidence="1">
    <location>
        <begin position="1"/>
        <end position="75"/>
    </location>
</feature>
<dbReference type="PANTHER" id="PTHR48436:SF1">
    <property type="entry name" value="2, PUTATIVE-RELATED"/>
    <property type="match status" value="1"/>
</dbReference>
<keyword evidence="2" id="KW-0812">Transmembrane</keyword>
<feature type="transmembrane region" description="Helical" evidence="2">
    <location>
        <begin position="117"/>
        <end position="138"/>
    </location>
</feature>
<evidence type="ECO:0000256" key="1">
    <source>
        <dbReference type="SAM" id="MobiDB-lite"/>
    </source>
</evidence>
<dbReference type="InterPro" id="IPR055276">
    <property type="entry name" value="NHL41-like"/>
</dbReference>
<dbReference type="Proteomes" id="UP000694864">
    <property type="component" value="Chromosome 19"/>
</dbReference>
<keyword evidence="2" id="KW-0472">Membrane</keyword>
<feature type="compositionally biased region" description="Low complexity" evidence="1">
    <location>
        <begin position="65"/>
        <end position="75"/>
    </location>
</feature>
<evidence type="ECO:0000313" key="3">
    <source>
        <dbReference type="Proteomes" id="UP000694864"/>
    </source>
</evidence>
<evidence type="ECO:0000256" key="2">
    <source>
        <dbReference type="SAM" id="Phobius"/>
    </source>
</evidence>
<reference evidence="4" key="2">
    <citation type="submission" date="2025-08" db="UniProtKB">
        <authorList>
            <consortium name="RefSeq"/>
        </authorList>
    </citation>
    <scope>IDENTIFICATION</scope>
    <source>
        <tissue evidence="4">Leaf</tissue>
    </source>
</reference>
<dbReference type="RefSeq" id="XP_010487458.1">
    <property type="nucleotide sequence ID" value="XM_010489156.1"/>
</dbReference>
<dbReference type="GeneID" id="104765445"/>
<proteinExistence type="predicted"/>
<sequence>MLSTKSESDVTSLAASSSSLSRSSKRIVYYVQSPSRDSSTSVIQPSPMDSPTHDSSSLGSHARNSSASRFSGLLRSSSSGRKSVRKCMSNEKECKVILEEGSYDEVDDVTSIRKCQALLAVFALVVLFTFLCFITWGASRPYKAQISVKTFELHNFYVGEGSDFSGVRTTVLTINGTLRISIYNPAPVFGVHVSSTPINLFFYELPIATGQLEEHYQRRKSRIMESVVIEGRRVPLYGAGASLEATERGGKIPVKLRFEVQSRSDVVGKLVRIWHTKRISCTFVIDVASNKPIPLNQSSCRYTCNTY</sequence>